<reference evidence="2 3" key="1">
    <citation type="submission" date="2024-06" db="EMBL/GenBank/DDBJ databases">
        <title>The Natural Products Discovery Center: Release of the First 8490 Sequenced Strains for Exploring Actinobacteria Biosynthetic Diversity.</title>
        <authorList>
            <person name="Kalkreuter E."/>
            <person name="Kautsar S.A."/>
            <person name="Yang D."/>
            <person name="Bader C.D."/>
            <person name="Teijaro C.N."/>
            <person name="Fluegel L."/>
            <person name="Davis C.M."/>
            <person name="Simpson J.R."/>
            <person name="Lauterbach L."/>
            <person name="Steele A.D."/>
            <person name="Gui C."/>
            <person name="Meng S."/>
            <person name="Li G."/>
            <person name="Viehrig K."/>
            <person name="Ye F."/>
            <person name="Su P."/>
            <person name="Kiefer A.F."/>
            <person name="Nichols A."/>
            <person name="Cepeda A.J."/>
            <person name="Yan W."/>
            <person name="Fan B."/>
            <person name="Jiang Y."/>
            <person name="Adhikari A."/>
            <person name="Zheng C.-J."/>
            <person name="Schuster L."/>
            <person name="Cowan T.M."/>
            <person name="Smanski M.J."/>
            <person name="Chevrette M.G."/>
            <person name="De Carvalho L.P.S."/>
            <person name="Shen B."/>
        </authorList>
    </citation>
    <scope>NUCLEOTIDE SEQUENCE [LARGE SCALE GENOMIC DNA]</scope>
    <source>
        <strain evidence="2 3">NPDC050100</strain>
    </source>
</reference>
<gene>
    <name evidence="2" type="ORF">AB0I59_14465</name>
</gene>
<dbReference type="InterPro" id="IPR018744">
    <property type="entry name" value="DUF2293"/>
</dbReference>
<evidence type="ECO:0000313" key="3">
    <source>
        <dbReference type="Proteomes" id="UP001551675"/>
    </source>
</evidence>
<protein>
    <submittedName>
        <fullName evidence="2">DUF2293 domain-containing protein</fullName>
    </submittedName>
</protein>
<dbReference type="Pfam" id="PF10056">
    <property type="entry name" value="DUF2293"/>
    <property type="match status" value="1"/>
</dbReference>
<keyword evidence="3" id="KW-1185">Reference proteome</keyword>
<accession>A0ABV3GDW8</accession>
<dbReference type="Proteomes" id="UP001551675">
    <property type="component" value="Unassembled WGS sequence"/>
</dbReference>
<dbReference type="PANTHER" id="PTHR38113:SF2">
    <property type="entry name" value="DUF2293 DOMAIN-CONTAINING PROTEIN"/>
    <property type="match status" value="1"/>
</dbReference>
<dbReference type="EMBL" id="JBFALK010000006">
    <property type="protein sequence ID" value="MEV0969838.1"/>
    <property type="molecule type" value="Genomic_DNA"/>
</dbReference>
<sequence length="353" mass="39939">MGNDGVTGSRLAGRVAQTAKEALALRGHVTAVDVITGLRWSYLRNIDTWRQGRTDSLERVTAVDAAKMADAMAILREWALARGLTPGESAYVSGGRDRRPLRFTIDGDEELERVFRVHWFSPELSEARRRQLTEKETRPPDLTVVVPLEPWACAGCGETGPHHIMEDDQPHCLTCADMDHLVFLPAGNAALSRRAKKESVLSAVVVQYNRRRKRFERRGILVEDEALARAEEQCLADEEVRLRRRERDRLRREVGDVEFQAALAEEIRRLFPGCPEERAEAIALHAGLRGSGRVGRTAAARVFDERAVTLAVVASVRHLDTDYDRLLMAGVPRREARDRIRDRIDQVLTRWRD</sequence>
<evidence type="ECO:0000313" key="2">
    <source>
        <dbReference type="EMBL" id="MEV0969838.1"/>
    </source>
</evidence>
<feature type="domain" description="DUF2293" evidence="1">
    <location>
        <begin position="266"/>
        <end position="352"/>
    </location>
</feature>
<proteinExistence type="predicted"/>
<evidence type="ECO:0000259" key="1">
    <source>
        <dbReference type="Pfam" id="PF10056"/>
    </source>
</evidence>
<dbReference type="PANTHER" id="PTHR38113">
    <property type="match status" value="1"/>
</dbReference>
<organism evidence="2 3">
    <name type="scientific">Microtetraspora glauca</name>
    <dbReference type="NCBI Taxonomy" id="1996"/>
    <lineage>
        <taxon>Bacteria</taxon>
        <taxon>Bacillati</taxon>
        <taxon>Actinomycetota</taxon>
        <taxon>Actinomycetes</taxon>
        <taxon>Streptosporangiales</taxon>
        <taxon>Streptosporangiaceae</taxon>
        <taxon>Microtetraspora</taxon>
    </lineage>
</organism>
<name>A0ABV3GDW8_MICGL</name>
<dbReference type="RefSeq" id="WP_358132844.1">
    <property type="nucleotide sequence ID" value="NZ_JBFALK010000006.1"/>
</dbReference>
<comment type="caution">
    <text evidence="2">The sequence shown here is derived from an EMBL/GenBank/DDBJ whole genome shotgun (WGS) entry which is preliminary data.</text>
</comment>